<reference evidence="3 4" key="1">
    <citation type="submission" date="2018-07" db="EMBL/GenBank/DDBJ databases">
        <title>Genomic Encyclopedia of Type Strains, Phase III (KMG-III): the genomes of soil and plant-associated and newly described type strains.</title>
        <authorList>
            <person name="Whitman W."/>
        </authorList>
    </citation>
    <scope>NUCLEOTIDE SEQUENCE [LARGE SCALE GENOMIC DNA]</scope>
    <source>
        <strain evidence="3 4">CECT 7031</strain>
    </source>
</reference>
<keyword evidence="4" id="KW-1185">Reference proteome</keyword>
<dbReference type="EMBL" id="QRAS01000001">
    <property type="protein sequence ID" value="RDL11595.1"/>
    <property type="molecule type" value="Genomic_DNA"/>
</dbReference>
<proteinExistence type="predicted"/>
<keyword evidence="2" id="KW-1133">Transmembrane helix</keyword>
<evidence type="ECO:0000256" key="2">
    <source>
        <dbReference type="SAM" id="Phobius"/>
    </source>
</evidence>
<dbReference type="Proteomes" id="UP000254912">
    <property type="component" value="Unassembled WGS sequence"/>
</dbReference>
<dbReference type="KEGG" id="wso:WSWS_00384"/>
<protein>
    <submittedName>
        <fullName evidence="3">Uncharacterized protein</fullName>
    </submittedName>
</protein>
<name>A0A288QW36_9LACO</name>
<feature type="compositionally biased region" description="Basic residues" evidence="1">
    <location>
        <begin position="183"/>
        <end position="196"/>
    </location>
</feature>
<evidence type="ECO:0000313" key="4">
    <source>
        <dbReference type="Proteomes" id="UP000254912"/>
    </source>
</evidence>
<accession>A0A288QW36</accession>
<evidence type="ECO:0000256" key="1">
    <source>
        <dbReference type="SAM" id="MobiDB-lite"/>
    </source>
</evidence>
<dbReference type="AlphaFoldDB" id="A0A288QW36"/>
<gene>
    <name evidence="3" type="ORF">DFP99_0013</name>
</gene>
<organism evidence="3 4">
    <name type="scientific">Weissella soli</name>
    <dbReference type="NCBI Taxonomy" id="155866"/>
    <lineage>
        <taxon>Bacteria</taxon>
        <taxon>Bacillati</taxon>
        <taxon>Bacillota</taxon>
        <taxon>Bacilli</taxon>
        <taxon>Lactobacillales</taxon>
        <taxon>Lactobacillaceae</taxon>
        <taxon>Weissella</taxon>
    </lineage>
</organism>
<feature type="region of interest" description="Disordered" evidence="1">
    <location>
        <begin position="178"/>
        <end position="218"/>
    </location>
</feature>
<feature type="compositionally biased region" description="Low complexity" evidence="1">
    <location>
        <begin position="197"/>
        <end position="210"/>
    </location>
</feature>
<keyword evidence="2" id="KW-0472">Membrane</keyword>
<feature type="transmembrane region" description="Helical" evidence="2">
    <location>
        <begin position="20"/>
        <end position="40"/>
    </location>
</feature>
<evidence type="ECO:0000313" key="3">
    <source>
        <dbReference type="EMBL" id="RDL11595.1"/>
    </source>
</evidence>
<comment type="caution">
    <text evidence="3">The sequence shown here is derived from an EMBL/GenBank/DDBJ whole genome shotgun (WGS) entry which is preliminary data.</text>
</comment>
<sequence length="288" mass="31477">MMAKSRLEKNRRVKKHHPILRFFGIFILLLVLAGGGAWLYQRHQESSAVASTLSSAHQAIDDHAWQRAKTEYLAAQKQTPNVESRTALEQLKYVLRGRKLEQAKEYDLALAQYQRALAVDGALDRINQAVNEVMATTKKSASSSSKAAVASESRALASSKAKDASVASSAKRAAESYLASSKKAAKNKSSKAKKSSKNSSSTKNTASSKTDWTDASSTHTTVSTANLANLYKFSKTEIAAARADLTKKVTNVANYDDETIKKVMALQLINHDSEIADTYVQNGWGQYK</sequence>
<keyword evidence="2" id="KW-0812">Transmembrane</keyword>